<dbReference type="KEGG" id="dwd:DSCW_04820"/>
<keyword evidence="3" id="KW-1185">Reference proteome</keyword>
<proteinExistence type="predicted"/>
<reference evidence="2 3" key="1">
    <citation type="submission" date="2019-11" db="EMBL/GenBank/DDBJ databases">
        <title>Comparative genomics of hydrocarbon-degrading Desulfosarcina strains.</title>
        <authorList>
            <person name="Watanabe M."/>
            <person name="Kojima H."/>
            <person name="Fukui M."/>
        </authorList>
    </citation>
    <scope>NUCLEOTIDE SEQUENCE [LARGE SCALE GENOMIC DNA]</scope>
    <source>
        <strain evidence="2 3">PP31</strain>
    </source>
</reference>
<dbReference type="AlphaFoldDB" id="A0A5K7YXE0"/>
<dbReference type="EMBL" id="AP021875">
    <property type="protein sequence ID" value="BBO73065.1"/>
    <property type="molecule type" value="Genomic_DNA"/>
</dbReference>
<dbReference type="PROSITE" id="PS51832">
    <property type="entry name" value="HD_GYP"/>
    <property type="match status" value="1"/>
</dbReference>
<dbReference type="Pfam" id="PF13487">
    <property type="entry name" value="HD_5"/>
    <property type="match status" value="1"/>
</dbReference>
<evidence type="ECO:0000313" key="2">
    <source>
        <dbReference type="EMBL" id="BBO73065.1"/>
    </source>
</evidence>
<dbReference type="InterPro" id="IPR003607">
    <property type="entry name" value="HD/PDEase_dom"/>
</dbReference>
<accession>A0A5K7YXE0</accession>
<dbReference type="PANTHER" id="PTHR45228">
    <property type="entry name" value="CYCLIC DI-GMP PHOSPHODIESTERASE TM_0186-RELATED"/>
    <property type="match status" value="1"/>
</dbReference>
<feature type="domain" description="HD-GYP" evidence="1">
    <location>
        <begin position="1"/>
        <end position="194"/>
    </location>
</feature>
<name>A0A5K7YXE0_9BACT</name>
<dbReference type="CDD" id="cd00077">
    <property type="entry name" value="HDc"/>
    <property type="match status" value="1"/>
</dbReference>
<evidence type="ECO:0000259" key="1">
    <source>
        <dbReference type="PROSITE" id="PS51832"/>
    </source>
</evidence>
<protein>
    <recommendedName>
        <fullName evidence="1">HD-GYP domain-containing protein</fullName>
    </recommendedName>
</protein>
<evidence type="ECO:0000313" key="3">
    <source>
        <dbReference type="Proteomes" id="UP000427769"/>
    </source>
</evidence>
<dbReference type="Proteomes" id="UP000427769">
    <property type="component" value="Chromosome"/>
</dbReference>
<gene>
    <name evidence="2" type="ORF">DSCW_04820</name>
</gene>
<dbReference type="Gene3D" id="1.10.3210.10">
    <property type="entry name" value="Hypothetical protein af1432"/>
    <property type="match status" value="1"/>
</dbReference>
<dbReference type="InterPro" id="IPR037522">
    <property type="entry name" value="HD_GYP_dom"/>
</dbReference>
<dbReference type="PANTHER" id="PTHR45228:SF8">
    <property type="entry name" value="TWO-COMPONENT RESPONSE REGULATOR-RELATED"/>
    <property type="match status" value="1"/>
</dbReference>
<organism evidence="2 3">
    <name type="scientific">Desulfosarcina widdelii</name>
    <dbReference type="NCBI Taxonomy" id="947919"/>
    <lineage>
        <taxon>Bacteria</taxon>
        <taxon>Pseudomonadati</taxon>
        <taxon>Thermodesulfobacteriota</taxon>
        <taxon>Desulfobacteria</taxon>
        <taxon>Desulfobacterales</taxon>
        <taxon>Desulfosarcinaceae</taxon>
        <taxon>Desulfosarcina</taxon>
    </lineage>
</organism>
<dbReference type="SMART" id="SM00471">
    <property type="entry name" value="HDc"/>
    <property type="match status" value="1"/>
</dbReference>
<dbReference type="InterPro" id="IPR052020">
    <property type="entry name" value="Cyclic_di-GMP/3'3'-cGAMP_PDE"/>
</dbReference>
<dbReference type="SUPFAM" id="SSF109604">
    <property type="entry name" value="HD-domain/PDEase-like"/>
    <property type="match status" value="1"/>
</dbReference>
<sequence>MESHLYTIKALGNAIANRDSETGEHNYRVTYFSLCLAEQLHLSSQSIQSLVKGAFLHDIGKIGIRDNILLKPSSLSNDEFTIMKTHVEQGVRIVNDIPWLQDSIDVIRFHHERYDGSGYPLGIAGQQIPIIARVFAVADVFDALISERPYKHAISYNDAIKTLKQNSQGFDPLVLSSFLEISELEYNTIITMEKNELEMHLIGKLSNYFEV</sequence>